<evidence type="ECO:0008006" key="3">
    <source>
        <dbReference type="Google" id="ProtNLM"/>
    </source>
</evidence>
<keyword evidence="2" id="KW-1185">Reference proteome</keyword>
<protein>
    <recommendedName>
        <fullName evidence="3">Signal transducing protein</fullName>
    </recommendedName>
</protein>
<evidence type="ECO:0000313" key="1">
    <source>
        <dbReference type="EMBL" id="SMG12269.1"/>
    </source>
</evidence>
<organism evidence="1 2">
    <name type="scientific">Paenibacillus aquistagni</name>
    <dbReference type="NCBI Taxonomy" id="1852522"/>
    <lineage>
        <taxon>Bacteria</taxon>
        <taxon>Bacillati</taxon>
        <taxon>Bacillota</taxon>
        <taxon>Bacilli</taxon>
        <taxon>Bacillales</taxon>
        <taxon>Paenibacillaceae</taxon>
        <taxon>Paenibacillus</taxon>
    </lineage>
</organism>
<evidence type="ECO:0000313" key="2">
    <source>
        <dbReference type="Proteomes" id="UP000193834"/>
    </source>
</evidence>
<dbReference type="EMBL" id="FXAZ01000001">
    <property type="protein sequence ID" value="SMG12269.1"/>
    <property type="molecule type" value="Genomic_DNA"/>
</dbReference>
<name>A0A1X7IDD0_9BACL</name>
<reference evidence="1 2" key="1">
    <citation type="submission" date="2017-04" db="EMBL/GenBank/DDBJ databases">
        <authorList>
            <person name="Afonso C.L."/>
            <person name="Miller P.J."/>
            <person name="Scott M.A."/>
            <person name="Spackman E."/>
            <person name="Goraichik I."/>
            <person name="Dimitrov K.M."/>
            <person name="Suarez D.L."/>
            <person name="Swayne D.E."/>
        </authorList>
    </citation>
    <scope>NUCLEOTIDE SEQUENCE [LARGE SCALE GENOMIC DNA]</scope>
    <source>
        <strain evidence="1 2">11</strain>
    </source>
</reference>
<gene>
    <name evidence="1" type="ORF">SAMN06295960_0321</name>
</gene>
<dbReference type="STRING" id="1852522.SAMN06295960_0321"/>
<dbReference type="Proteomes" id="UP000193834">
    <property type="component" value="Unassembled WGS sequence"/>
</dbReference>
<sequence length="68" mass="7734">MMNQLNVQFQHDVEARLFEMKLQALRIDGVRVIDSTLPGLAAYVVQADVPMELMPQIEAVVQDHHGLY</sequence>
<dbReference type="RefSeq" id="WP_085492603.1">
    <property type="nucleotide sequence ID" value="NZ_FXAZ01000001.1"/>
</dbReference>
<dbReference type="AlphaFoldDB" id="A0A1X7IDD0"/>
<accession>A0A1X7IDD0</accession>
<proteinExistence type="predicted"/>